<dbReference type="GO" id="GO:0010508">
    <property type="term" value="P:positive regulation of autophagy"/>
    <property type="evidence" value="ECO:0007669"/>
    <property type="project" value="TreeGrafter"/>
</dbReference>
<dbReference type="InterPro" id="IPR000591">
    <property type="entry name" value="DEP_dom"/>
</dbReference>
<dbReference type="HOGENOM" id="CLU_000935_1_0_1"/>
<name>A0A0C9WNW7_9AGAR</name>
<evidence type="ECO:0000256" key="1">
    <source>
        <dbReference type="ARBA" id="ARBA00004148"/>
    </source>
</evidence>
<feature type="compositionally biased region" description="Polar residues" evidence="5">
    <location>
        <begin position="621"/>
        <end position="634"/>
    </location>
</feature>
<dbReference type="InterPro" id="IPR036390">
    <property type="entry name" value="WH_DNA-bd_sf"/>
</dbReference>
<organism evidence="7 8">
    <name type="scientific">Laccaria amethystina LaAM-08-1</name>
    <dbReference type="NCBI Taxonomy" id="1095629"/>
    <lineage>
        <taxon>Eukaryota</taxon>
        <taxon>Fungi</taxon>
        <taxon>Dikarya</taxon>
        <taxon>Basidiomycota</taxon>
        <taxon>Agaricomycotina</taxon>
        <taxon>Agaricomycetes</taxon>
        <taxon>Agaricomycetidae</taxon>
        <taxon>Agaricales</taxon>
        <taxon>Agaricineae</taxon>
        <taxon>Hydnangiaceae</taxon>
        <taxon>Laccaria</taxon>
    </lineage>
</organism>
<reference evidence="7 8" key="1">
    <citation type="submission" date="2014-04" db="EMBL/GenBank/DDBJ databases">
        <authorList>
            <consortium name="DOE Joint Genome Institute"/>
            <person name="Kuo A."/>
            <person name="Kohler A."/>
            <person name="Nagy L.G."/>
            <person name="Floudas D."/>
            <person name="Copeland A."/>
            <person name="Barry K.W."/>
            <person name="Cichocki N."/>
            <person name="Veneault-Fourrey C."/>
            <person name="LaButti K."/>
            <person name="Lindquist E.A."/>
            <person name="Lipzen A."/>
            <person name="Lundell T."/>
            <person name="Morin E."/>
            <person name="Murat C."/>
            <person name="Sun H."/>
            <person name="Tunlid A."/>
            <person name="Henrissat B."/>
            <person name="Grigoriev I.V."/>
            <person name="Hibbett D.S."/>
            <person name="Martin F."/>
            <person name="Nordberg H.P."/>
            <person name="Cantor M.N."/>
            <person name="Hua S.X."/>
        </authorList>
    </citation>
    <scope>NUCLEOTIDE SEQUENCE [LARGE SCALE GENOMIC DNA]</scope>
    <source>
        <strain evidence="7 8">LaAM-08-1</strain>
    </source>
</reference>
<evidence type="ECO:0000313" key="7">
    <source>
        <dbReference type="EMBL" id="KIJ99424.1"/>
    </source>
</evidence>
<dbReference type="Pfam" id="PF00610">
    <property type="entry name" value="DEP"/>
    <property type="match status" value="1"/>
</dbReference>
<dbReference type="GO" id="GO:1990130">
    <property type="term" value="C:GATOR1 complex"/>
    <property type="evidence" value="ECO:0007669"/>
    <property type="project" value="TreeGrafter"/>
</dbReference>
<reference evidence="8" key="2">
    <citation type="submission" date="2015-01" db="EMBL/GenBank/DDBJ databases">
        <title>Evolutionary Origins and Diversification of the Mycorrhizal Mutualists.</title>
        <authorList>
            <consortium name="DOE Joint Genome Institute"/>
            <consortium name="Mycorrhizal Genomics Consortium"/>
            <person name="Kohler A."/>
            <person name="Kuo A."/>
            <person name="Nagy L.G."/>
            <person name="Floudas D."/>
            <person name="Copeland A."/>
            <person name="Barry K.W."/>
            <person name="Cichocki N."/>
            <person name="Veneault-Fourrey C."/>
            <person name="LaButti K."/>
            <person name="Lindquist E.A."/>
            <person name="Lipzen A."/>
            <person name="Lundell T."/>
            <person name="Morin E."/>
            <person name="Murat C."/>
            <person name="Riley R."/>
            <person name="Ohm R."/>
            <person name="Sun H."/>
            <person name="Tunlid A."/>
            <person name="Henrissat B."/>
            <person name="Grigoriev I.V."/>
            <person name="Hibbett D.S."/>
            <person name="Martin F."/>
        </authorList>
    </citation>
    <scope>NUCLEOTIDE SEQUENCE [LARGE SCALE GENOMIC DNA]</scope>
    <source>
        <strain evidence="8">LaAM-08-1</strain>
    </source>
</reference>
<dbReference type="PANTHER" id="PTHR13179:SF8">
    <property type="entry name" value="GATOR COMPLEX PROTEIN DEPDC5"/>
    <property type="match status" value="1"/>
</dbReference>
<gene>
    <name evidence="7" type="ORF">K443DRAFT_679934</name>
</gene>
<feature type="compositionally biased region" description="Polar residues" evidence="5">
    <location>
        <begin position="1"/>
        <end position="12"/>
    </location>
</feature>
<dbReference type="SMART" id="SM00049">
    <property type="entry name" value="DEP"/>
    <property type="match status" value="1"/>
</dbReference>
<comment type="similarity">
    <text evidence="2">Belongs to the IML1 family.</text>
</comment>
<keyword evidence="8" id="KW-1185">Reference proteome</keyword>
<dbReference type="InterPro" id="IPR027244">
    <property type="entry name" value="IML1"/>
</dbReference>
<feature type="region of interest" description="Disordered" evidence="5">
    <location>
        <begin position="668"/>
        <end position="709"/>
    </location>
</feature>
<feature type="compositionally biased region" description="Low complexity" evidence="5">
    <location>
        <begin position="773"/>
        <end position="799"/>
    </location>
</feature>
<dbReference type="SUPFAM" id="SSF46785">
    <property type="entry name" value="Winged helix' DNA-binding domain"/>
    <property type="match status" value="1"/>
</dbReference>
<dbReference type="Gene3D" id="1.10.10.10">
    <property type="entry name" value="Winged helix-like DNA-binding domain superfamily/Winged helix DNA-binding domain"/>
    <property type="match status" value="1"/>
</dbReference>
<feature type="domain" description="DEP" evidence="6">
    <location>
        <begin position="1151"/>
        <end position="1226"/>
    </location>
</feature>
<dbReference type="GO" id="GO:0005774">
    <property type="term" value="C:vacuolar membrane"/>
    <property type="evidence" value="ECO:0007669"/>
    <property type="project" value="UniProtKB-SubCell"/>
</dbReference>
<proteinExistence type="inferred from homology"/>
<evidence type="ECO:0000256" key="4">
    <source>
        <dbReference type="ARBA" id="ARBA00021881"/>
    </source>
</evidence>
<dbReference type="InterPro" id="IPR048255">
    <property type="entry name" value="IML1_N"/>
</dbReference>
<evidence type="ECO:0000256" key="2">
    <source>
        <dbReference type="ARBA" id="ARBA00005643"/>
    </source>
</evidence>
<dbReference type="PROSITE" id="PS50186">
    <property type="entry name" value="DEP"/>
    <property type="match status" value="1"/>
</dbReference>
<evidence type="ECO:0000259" key="6">
    <source>
        <dbReference type="PROSITE" id="PS50186"/>
    </source>
</evidence>
<dbReference type="Pfam" id="PF12257">
    <property type="entry name" value="IML1"/>
    <property type="match status" value="1"/>
</dbReference>
<dbReference type="PANTHER" id="PTHR13179">
    <property type="entry name" value="DEP DOMAIN CONTAINING PROTEIN 5"/>
    <property type="match status" value="1"/>
</dbReference>
<feature type="region of interest" description="Disordered" evidence="5">
    <location>
        <begin position="602"/>
        <end position="653"/>
    </location>
</feature>
<evidence type="ECO:0000256" key="5">
    <source>
        <dbReference type="SAM" id="MobiDB-lite"/>
    </source>
</evidence>
<dbReference type="InterPro" id="IPR036388">
    <property type="entry name" value="WH-like_DNA-bd_sf"/>
</dbReference>
<dbReference type="Proteomes" id="UP000054477">
    <property type="component" value="Unassembled WGS sequence"/>
</dbReference>
<accession>A0A0C9WNW7</accession>
<dbReference type="GO" id="GO:0005096">
    <property type="term" value="F:GTPase activator activity"/>
    <property type="evidence" value="ECO:0007669"/>
    <property type="project" value="InterPro"/>
</dbReference>
<feature type="compositionally biased region" description="Low complexity" evidence="5">
    <location>
        <begin position="636"/>
        <end position="646"/>
    </location>
</feature>
<sequence>MSTLRAESQQPRSGRARSGTGQSIHRPLPPPIRLKDGDFKVLNSWVHDAKESANVILNQALWPGVAEGDVLRVVSSNAEDRESGFLFIVPKDEGCAKTQLQISIPKPVADACGFRNNGEVTVTKVDKDACSADYVEFTFQDQYLGRNDMWRVGEQLLGQCVYTHQEILFIGGIAAKVSDIYIKAKRVSTACMGRATKAIYRSLSAKVTIFIQVCQELWEFSGDGERYNEKIVHSFLPKLFAKWREAGTNHTVTIVLISRVYYEESEIDYAAGPLRRDERGNWYKDFFKVITDLEVIYEWKPTLVSLKNSFWDFQRDILLTHHYHQACLESGVGPPGQVRLIGRLSYAQDGPVLEALNLGLNPTETHYIDRSLSLTGATAILISPGTGYFRVSKQLLRLTTTRMLDQGPGLDLVLLTKPPLHQSPIFSFQGTELESKTDLEDKVDPLSVDPLWGGGDETAGDARKKKTFWWEPFWISTTFWDIQMDLPLRQDRFVARAKMHEIQMLGLLEHDVLPSIEVPYLKERTPSSLLSDSANDKPLTKDEADRFDMDIFATRSIPTSSQPAITATPGYRPSFEKRISHRNSIAAARIATIEESPKAIIKELPPEGPSGGLLSAAMSVSERTTSPAPSIRSVQSDKSTSSTKTSGRMTISKGSLASKLAPAWLFNPFRSGPSEPQTSQISASASSSSAHVTRSPLLPPVAPQSPLRMPAPVTPTVQQIMPVAIKNNSASRSSLSRTFEEETLIPQKAFFSRRSPINSPPREEGLSTKRRSSTNILAQSLSSSSGSFSSPSQPEQPASYAQMFMSGRWQHVLPQKINKHEIKWKSLITPSCLPLTVEHFPSTAELESSYDVFSYDFVVDPEEMKSFLVKPPSLKGSTDEMRRAWALVVMRGMAAVRLAQGFQFVLKSPVQKGHMEDDKTALRRSKTFVGEEKLTPAPVGAADVLRSTAEPVYLSITKEIHRISFTGEAIQVRRYVRRMIPTREFEYQCLIWPKLGVGYTELSTKFSSHGLENYGWNRLDMLVAGYEQEFSESLRYWRTRFIVIPTSEPPSSSGPPGERLNDEELRIVGIEKLAEQFTRLRWQTPEEKATHSAPPVRFLPTTLNPAVSVLDPSLLDQLDQMHAAGPLRKKIKSEKEISDMTLNAIAKAMREDDGVPIKNYQWHHRQYPDSFIGFDFVSWMVREFRDVSSRSQGAELGVKLMEQGLFEHCRGYHNFLDGHYYYHLKGEYSIPMTPSRTGWFTRRATAIEDGDRLGSVPRSRGRKHRETLILSQTMVIDVDPNKRSDQAETVILHHDIMHNPATVFHFELQWIGTTARCIEDQLRQWSRTIENYGLKLVEAYVTEISDIRERNAFQSCFPLRLAVPPPSVPDLEKRIPEGGQAQNYFQYELLRRFGFIVDVEAEELYPNTVDVVYSYRRAPFRYSQFVHRSGIAFVQVLGGSQGFLFLMNRLMGPGRLGTSKTKDDRLSSAAEQIRFDLTAFCSDERTLTTFYEEQLASLAPVPEEPSVEYIDPISI</sequence>
<dbReference type="STRING" id="1095629.A0A0C9WNW7"/>
<evidence type="ECO:0000256" key="3">
    <source>
        <dbReference type="ARBA" id="ARBA00018529"/>
    </source>
</evidence>
<protein>
    <recommendedName>
        <fullName evidence="3">Vacuolar membrane-associated protein IML1</fullName>
    </recommendedName>
    <alternativeName>
        <fullName evidence="4">Vacuolar membrane-associated protein iml1</fullName>
    </alternativeName>
</protein>
<feature type="region of interest" description="Disordered" evidence="5">
    <location>
        <begin position="1"/>
        <end position="30"/>
    </location>
</feature>
<evidence type="ECO:0000313" key="8">
    <source>
        <dbReference type="Proteomes" id="UP000054477"/>
    </source>
</evidence>
<dbReference type="OrthoDB" id="39497at2759"/>
<dbReference type="CDD" id="cd04449">
    <property type="entry name" value="DEP_DEPDC5-like"/>
    <property type="match status" value="1"/>
</dbReference>
<dbReference type="GO" id="GO:0035556">
    <property type="term" value="P:intracellular signal transduction"/>
    <property type="evidence" value="ECO:0007669"/>
    <property type="project" value="InterPro"/>
</dbReference>
<comment type="subcellular location">
    <subcellularLocation>
        <location evidence="1">Vacuole membrane</location>
        <topology evidence="1">Peripheral membrane protein</topology>
    </subcellularLocation>
</comment>
<dbReference type="EMBL" id="KN838647">
    <property type="protein sequence ID" value="KIJ99424.1"/>
    <property type="molecule type" value="Genomic_DNA"/>
</dbReference>
<feature type="region of interest" description="Disordered" evidence="5">
    <location>
        <begin position="750"/>
        <end position="799"/>
    </location>
</feature>
<dbReference type="GO" id="GO:1904262">
    <property type="term" value="P:negative regulation of TORC1 signaling"/>
    <property type="evidence" value="ECO:0007669"/>
    <property type="project" value="TreeGrafter"/>
</dbReference>